<sequence>MLTGATSLDLVRDELFASVAGVEDLLQQFLEERQNGSLLQQAIEGLQQLRGTLNLIELGGAALLLEEMIALATDIPVHEGDGRNAPLTALCNSLFLLQRYLHLCRQQGAERPELLLPTINDLRSHRSDAPSLPESHFYPLELQRVPMALRDGAREPLDARSFARLRQMYQLGLLGMIRDERPTAGISLMQRALQRWETRLDDRAATLCWVASASLEAVDGMPLLLTPERKRLYSRLDREIKRLAGGLPDTGTAPQLLRELLYLVALGDARCVLCEEVRRAVNLPEPGYTEAALQRGFDSLRGPGADVMRSVADALHEEIATIKDLLDLLARNAGDAEQSLDSLDVALQRLWKTLNMLDMPGVSERIRNATGQLGQWQPGNNAVLEQVADAVLHAELVVNRLENEGESLGSLGDAQQPGPVELKEAHIVLVEESQAGLALARRAVTAYIESGNDRMHLLNVPATLETVRGGLIFLGMTRAADIILTASRFIRESMLERQAATGTQQLEVLADALTSIEFYLESAERSSVGTGDVLALAEDSLAELGYSVGA</sequence>
<feature type="domain" description="Scaffold protein FimL second" evidence="1">
    <location>
        <begin position="160"/>
        <end position="286"/>
    </location>
</feature>
<dbReference type="EMBL" id="LT629748">
    <property type="protein sequence ID" value="SDS11973.1"/>
    <property type="molecule type" value="Genomic_DNA"/>
</dbReference>
<accession>A0A1H1PLF4</accession>
<keyword evidence="3" id="KW-1185">Reference proteome</keyword>
<evidence type="ECO:0000313" key="2">
    <source>
        <dbReference type="EMBL" id="SDS11973.1"/>
    </source>
</evidence>
<dbReference type="Pfam" id="PF26379">
    <property type="entry name" value="FimL_2nd"/>
    <property type="match status" value="1"/>
</dbReference>
<dbReference type="Proteomes" id="UP000243426">
    <property type="component" value="Chromosome I"/>
</dbReference>
<dbReference type="STRING" id="797277.SAMN05216198_1220"/>
<evidence type="ECO:0000313" key="3">
    <source>
        <dbReference type="Proteomes" id="UP000243426"/>
    </source>
</evidence>
<name>A0A1H1PLF4_9GAMM</name>
<protein>
    <recommendedName>
        <fullName evidence="1">Scaffold protein FimL second domain-containing protein</fullName>
    </recommendedName>
</protein>
<dbReference type="AlphaFoldDB" id="A0A1H1PLF4"/>
<evidence type="ECO:0000259" key="1">
    <source>
        <dbReference type="Pfam" id="PF26379"/>
    </source>
</evidence>
<organism evidence="2 3">
    <name type="scientific">Halopseudomonas litoralis</name>
    <dbReference type="NCBI Taxonomy" id="797277"/>
    <lineage>
        <taxon>Bacteria</taxon>
        <taxon>Pseudomonadati</taxon>
        <taxon>Pseudomonadota</taxon>
        <taxon>Gammaproteobacteria</taxon>
        <taxon>Pseudomonadales</taxon>
        <taxon>Pseudomonadaceae</taxon>
        <taxon>Halopseudomonas</taxon>
    </lineage>
</organism>
<dbReference type="OrthoDB" id="9803176at2"/>
<dbReference type="RefSeq" id="WP_090272508.1">
    <property type="nucleotide sequence ID" value="NZ_LT629748.1"/>
</dbReference>
<dbReference type="InterPro" id="IPR058661">
    <property type="entry name" value="FimL_2nd"/>
</dbReference>
<proteinExistence type="predicted"/>
<reference evidence="3" key="1">
    <citation type="submission" date="2016-10" db="EMBL/GenBank/DDBJ databases">
        <authorList>
            <person name="Varghese N."/>
            <person name="Submissions S."/>
        </authorList>
    </citation>
    <scope>NUCLEOTIDE SEQUENCE [LARGE SCALE GENOMIC DNA]</scope>
    <source>
        <strain evidence="3">2SM5</strain>
    </source>
</reference>
<gene>
    <name evidence="2" type="ORF">SAMN05216198_1220</name>
</gene>